<dbReference type="Proteomes" id="UP000444174">
    <property type="component" value="Unassembled WGS sequence"/>
</dbReference>
<evidence type="ECO:0000313" key="2">
    <source>
        <dbReference type="EMBL" id="MQQ10637.1"/>
    </source>
</evidence>
<dbReference type="SMART" id="SM00332">
    <property type="entry name" value="PP2Cc"/>
    <property type="match status" value="1"/>
</dbReference>
<evidence type="ECO:0000259" key="1">
    <source>
        <dbReference type="PROSITE" id="PS51746"/>
    </source>
</evidence>
<dbReference type="Gene3D" id="3.60.40.10">
    <property type="entry name" value="PPM-type phosphatase domain"/>
    <property type="match status" value="1"/>
</dbReference>
<dbReference type="PANTHER" id="PTHR47992">
    <property type="entry name" value="PROTEIN PHOSPHATASE"/>
    <property type="match status" value="1"/>
</dbReference>
<name>A0A843YPX2_9RHOB</name>
<dbReference type="AlphaFoldDB" id="A0A843YPX2"/>
<accession>A0A843YPX2</accession>
<dbReference type="InterPro" id="IPR036457">
    <property type="entry name" value="PPM-type-like_dom_sf"/>
</dbReference>
<dbReference type="InterPro" id="IPR001932">
    <property type="entry name" value="PPM-type_phosphatase-like_dom"/>
</dbReference>
<evidence type="ECO:0000313" key="3">
    <source>
        <dbReference type="Proteomes" id="UP000444174"/>
    </source>
</evidence>
<dbReference type="CDD" id="cd00143">
    <property type="entry name" value="PP2Cc"/>
    <property type="match status" value="1"/>
</dbReference>
<gene>
    <name evidence="2" type="ORF">GFB49_19460</name>
</gene>
<feature type="domain" description="PPM-type phosphatase" evidence="1">
    <location>
        <begin position="1"/>
        <end position="216"/>
    </location>
</feature>
<dbReference type="InterPro" id="IPR015655">
    <property type="entry name" value="PP2C"/>
</dbReference>
<reference evidence="2 3" key="1">
    <citation type="submission" date="2019-10" db="EMBL/GenBank/DDBJ databases">
        <title>Epibacterium sp. nov., isolated from seawater.</title>
        <authorList>
            <person name="Zhang X."/>
            <person name="Li N."/>
        </authorList>
    </citation>
    <scope>NUCLEOTIDE SEQUENCE [LARGE SCALE GENOMIC DNA]</scope>
    <source>
        <strain evidence="2 3">SM1979</strain>
    </source>
</reference>
<comment type="caution">
    <text evidence="2">The sequence shown here is derived from an EMBL/GenBank/DDBJ whole genome shotgun (WGS) entry which is preliminary data.</text>
</comment>
<keyword evidence="3" id="KW-1185">Reference proteome</keyword>
<dbReference type="GO" id="GO:0004722">
    <property type="term" value="F:protein serine/threonine phosphatase activity"/>
    <property type="evidence" value="ECO:0007669"/>
    <property type="project" value="InterPro"/>
</dbReference>
<organism evidence="2 3">
    <name type="scientific">Tritonibacter litoralis</name>
    <dbReference type="NCBI Taxonomy" id="2662264"/>
    <lineage>
        <taxon>Bacteria</taxon>
        <taxon>Pseudomonadati</taxon>
        <taxon>Pseudomonadota</taxon>
        <taxon>Alphaproteobacteria</taxon>
        <taxon>Rhodobacterales</taxon>
        <taxon>Paracoccaceae</taxon>
        <taxon>Tritonibacter</taxon>
    </lineage>
</organism>
<protein>
    <submittedName>
        <fullName evidence="2">SpoIIE family protein phosphatase</fullName>
    </submittedName>
</protein>
<dbReference type="RefSeq" id="WP_153217790.1">
    <property type="nucleotide sequence ID" value="NZ_WIBF01000019.1"/>
</dbReference>
<dbReference type="PROSITE" id="PS51746">
    <property type="entry name" value="PPM_2"/>
    <property type="match status" value="1"/>
</dbReference>
<dbReference type="Pfam" id="PF13672">
    <property type="entry name" value="PP2C_2"/>
    <property type="match status" value="1"/>
</dbReference>
<sequence length="237" mass="26234">MLLDPHCGLWAVADGMGGHAAGDFASRTVVDCLDTLGVASTYEDLRHRMADRLNQAHHRVNLHAAELGRGSIGSTLIALATIENRFLCYWSGDSRMYLLRDNKLVQVSRDHTEVQVLLDSGQITEEQAETWPRKNVITRAIGVTPSLEVEMVEGQLQDGDLFLLCSDGLSEYFGTEELEHLLAATEWSLEEISNYLVAQAVERGGKDNVSVVLVRSKDIGLRAFEVDGQFPEFEGML</sequence>
<dbReference type="SMART" id="SM00331">
    <property type="entry name" value="PP2C_SIG"/>
    <property type="match status" value="1"/>
</dbReference>
<dbReference type="EMBL" id="WIBF01000019">
    <property type="protein sequence ID" value="MQQ10637.1"/>
    <property type="molecule type" value="Genomic_DNA"/>
</dbReference>
<proteinExistence type="predicted"/>
<dbReference type="SUPFAM" id="SSF81606">
    <property type="entry name" value="PP2C-like"/>
    <property type="match status" value="1"/>
</dbReference>